<evidence type="ECO:0000259" key="12">
    <source>
        <dbReference type="Pfam" id="PF12367"/>
    </source>
</evidence>
<dbReference type="InterPro" id="IPR032686">
    <property type="entry name" value="PFO_beta_C"/>
</dbReference>
<keyword evidence="7" id="KW-0408">Iron</keyword>
<comment type="cofactor">
    <cofactor evidence="1">
        <name>Mg(2+)</name>
        <dbReference type="ChEBI" id="CHEBI:18420"/>
    </cofactor>
</comment>
<dbReference type="InterPro" id="IPR011896">
    <property type="entry name" value="OFOB"/>
</dbReference>
<dbReference type="OrthoDB" id="9775140at2"/>
<evidence type="ECO:0000256" key="10">
    <source>
        <dbReference type="SAM" id="MobiDB-lite"/>
    </source>
</evidence>
<evidence type="ECO:0000259" key="11">
    <source>
        <dbReference type="Pfam" id="PF02775"/>
    </source>
</evidence>
<feature type="domain" description="Thiamine pyrophosphate enzyme TPP-binding" evidence="11">
    <location>
        <begin position="52"/>
        <end position="199"/>
    </location>
</feature>
<dbReference type="GO" id="GO:0046872">
    <property type="term" value="F:metal ion binding"/>
    <property type="evidence" value="ECO:0007669"/>
    <property type="project" value="UniProtKB-KW"/>
</dbReference>
<dbReference type="PANTHER" id="PTHR48084">
    <property type="entry name" value="2-OXOGLUTARATE OXIDOREDUCTASE SUBUNIT KORB-RELATED"/>
    <property type="match status" value="1"/>
</dbReference>
<dbReference type="NCBIfam" id="TIGR02177">
    <property type="entry name" value="PorB_KorB"/>
    <property type="match status" value="1"/>
</dbReference>
<dbReference type="Pfam" id="PF02775">
    <property type="entry name" value="TPP_enzyme_C"/>
    <property type="match status" value="1"/>
</dbReference>
<reference evidence="13 14" key="1">
    <citation type="submission" date="2019-07" db="EMBL/GenBank/DDBJ databases">
        <title>Whole genome shotgun sequence of Oceanithermus desulfurans NBRC 100063.</title>
        <authorList>
            <person name="Hosoyama A."/>
            <person name="Uohara A."/>
            <person name="Ohji S."/>
            <person name="Ichikawa N."/>
        </authorList>
    </citation>
    <scope>NUCLEOTIDE SEQUENCE [LARGE SCALE GENOMIC DNA]</scope>
    <source>
        <strain evidence="13 14">NBRC 100063</strain>
    </source>
</reference>
<evidence type="ECO:0000256" key="6">
    <source>
        <dbReference type="ARBA" id="ARBA00023002"/>
    </source>
</evidence>
<dbReference type="RefSeq" id="WP_147148197.1">
    <property type="nucleotide sequence ID" value="NZ_BJXN01000014.1"/>
</dbReference>
<comment type="cofactor">
    <cofactor evidence="2">
        <name>thiamine diphosphate</name>
        <dbReference type="ChEBI" id="CHEBI:58937"/>
    </cofactor>
</comment>
<proteinExistence type="predicted"/>
<sequence length="286" mass="31242">MEPVKLTAKDYKTSVPIVWCPGCGDFGVLNAMQQAAAELQLPPENLMVVSGIGCSSRIAGYINSYGFNSIHGRALPIAAGAKLARPELTVWAAGGDGDGYSIGTNHFVHTIRRNPDITYIVMDNHIYGLTKGQVSPTTPHGDVTKSTPQGNPERPLNPLALALELGATFIAQGFSGNVKHLRDLIVQATQHKGFALVNVKSPCVTFRGRQEFNVIREHGVYLDESHDPSDWNQAHEVTQWTDKVPLGVIYKIEGVPTLEGVAEEARKKALERRSFESTTELIEVFR</sequence>
<dbReference type="SUPFAM" id="SSF52518">
    <property type="entry name" value="Thiamin diphosphate-binding fold (THDP-binding)"/>
    <property type="match status" value="1"/>
</dbReference>
<dbReference type="InterPro" id="IPR011766">
    <property type="entry name" value="TPP_enzyme_TPP-bd"/>
</dbReference>
<keyword evidence="4" id="KW-0479">Metal-binding</keyword>
<dbReference type="InterPro" id="IPR029061">
    <property type="entry name" value="THDP-binding"/>
</dbReference>
<dbReference type="CDD" id="cd03375">
    <property type="entry name" value="TPP_OGFOR"/>
    <property type="match status" value="1"/>
</dbReference>
<name>A0A511RLC8_9DEIN</name>
<gene>
    <name evidence="13" type="ORF">ODE01S_18840</name>
</gene>
<dbReference type="GO" id="GO:0030976">
    <property type="term" value="F:thiamine pyrophosphate binding"/>
    <property type="evidence" value="ECO:0007669"/>
    <property type="project" value="InterPro"/>
</dbReference>
<evidence type="ECO:0000256" key="8">
    <source>
        <dbReference type="ARBA" id="ARBA00023014"/>
    </source>
</evidence>
<keyword evidence="5" id="KW-0460">Magnesium</keyword>
<dbReference type="Gene3D" id="3.40.50.970">
    <property type="match status" value="1"/>
</dbReference>
<evidence type="ECO:0000256" key="1">
    <source>
        <dbReference type="ARBA" id="ARBA00001946"/>
    </source>
</evidence>
<evidence type="ECO:0000256" key="5">
    <source>
        <dbReference type="ARBA" id="ARBA00022842"/>
    </source>
</evidence>
<feature type="compositionally biased region" description="Polar residues" evidence="10">
    <location>
        <begin position="132"/>
        <end position="150"/>
    </location>
</feature>
<accession>A0A511RLC8</accession>
<evidence type="ECO:0000256" key="4">
    <source>
        <dbReference type="ARBA" id="ARBA00022723"/>
    </source>
</evidence>
<evidence type="ECO:0000256" key="2">
    <source>
        <dbReference type="ARBA" id="ARBA00001964"/>
    </source>
</evidence>
<feature type="domain" description="Pyruvate ferredoxin oxidoreductase beta subunit C-terminal" evidence="12">
    <location>
        <begin position="203"/>
        <end position="264"/>
    </location>
</feature>
<organism evidence="13 14">
    <name type="scientific">Oceanithermus desulfurans NBRC 100063</name>
    <dbReference type="NCBI Taxonomy" id="1227550"/>
    <lineage>
        <taxon>Bacteria</taxon>
        <taxon>Thermotogati</taxon>
        <taxon>Deinococcota</taxon>
        <taxon>Deinococci</taxon>
        <taxon>Thermales</taxon>
        <taxon>Thermaceae</taxon>
        <taxon>Oceanithermus</taxon>
    </lineage>
</organism>
<evidence type="ECO:0000313" key="13">
    <source>
        <dbReference type="EMBL" id="GEM90450.1"/>
    </source>
</evidence>
<comment type="caution">
    <text evidence="13">The sequence shown here is derived from an EMBL/GenBank/DDBJ whole genome shotgun (WGS) entry which is preliminary data.</text>
</comment>
<keyword evidence="8" id="KW-0411">Iron-sulfur</keyword>
<evidence type="ECO:0000256" key="7">
    <source>
        <dbReference type="ARBA" id="ARBA00023004"/>
    </source>
</evidence>
<comment type="cofactor">
    <cofactor evidence="3">
        <name>[4Fe-4S] cluster</name>
        <dbReference type="ChEBI" id="CHEBI:49883"/>
    </cofactor>
</comment>
<dbReference type="GO" id="GO:0016625">
    <property type="term" value="F:oxidoreductase activity, acting on the aldehyde or oxo group of donors, iron-sulfur protein as acceptor"/>
    <property type="evidence" value="ECO:0007669"/>
    <property type="project" value="UniProtKB-ARBA"/>
</dbReference>
<keyword evidence="9" id="KW-0786">Thiamine pyrophosphate</keyword>
<dbReference type="GO" id="GO:0051536">
    <property type="term" value="F:iron-sulfur cluster binding"/>
    <property type="evidence" value="ECO:0007669"/>
    <property type="project" value="UniProtKB-KW"/>
</dbReference>
<dbReference type="EMBL" id="BJXN01000014">
    <property type="protein sequence ID" value="GEM90450.1"/>
    <property type="molecule type" value="Genomic_DNA"/>
</dbReference>
<evidence type="ECO:0000313" key="14">
    <source>
        <dbReference type="Proteomes" id="UP000321827"/>
    </source>
</evidence>
<dbReference type="PANTHER" id="PTHR48084:SF4">
    <property type="entry name" value="2-OXOGLUTARATE OXIDOREDUCTASE SUBUNIT KORB"/>
    <property type="match status" value="1"/>
</dbReference>
<evidence type="ECO:0000256" key="3">
    <source>
        <dbReference type="ARBA" id="ARBA00001966"/>
    </source>
</evidence>
<dbReference type="Proteomes" id="UP000321827">
    <property type="component" value="Unassembled WGS sequence"/>
</dbReference>
<dbReference type="InterPro" id="IPR051457">
    <property type="entry name" value="2-oxoacid:Fd_oxidoreductase"/>
</dbReference>
<evidence type="ECO:0000256" key="9">
    <source>
        <dbReference type="ARBA" id="ARBA00023052"/>
    </source>
</evidence>
<dbReference type="GO" id="GO:0045333">
    <property type="term" value="P:cellular respiration"/>
    <property type="evidence" value="ECO:0007669"/>
    <property type="project" value="UniProtKB-ARBA"/>
</dbReference>
<keyword evidence="6" id="KW-0560">Oxidoreductase</keyword>
<dbReference type="AlphaFoldDB" id="A0A511RLC8"/>
<protein>
    <submittedName>
        <fullName evidence="13">2-oxoglutarate ferredoxin oxidoreductase subunit beta</fullName>
    </submittedName>
</protein>
<dbReference type="Pfam" id="PF12367">
    <property type="entry name" value="PFO_beta_C"/>
    <property type="match status" value="1"/>
</dbReference>
<feature type="region of interest" description="Disordered" evidence="10">
    <location>
        <begin position="132"/>
        <end position="152"/>
    </location>
</feature>